<evidence type="ECO:0000256" key="1">
    <source>
        <dbReference type="SAM" id="MobiDB-lite"/>
    </source>
</evidence>
<dbReference type="PANTHER" id="PTHR35701">
    <property type="entry name" value="OS11G0148400 PROTEIN"/>
    <property type="match status" value="1"/>
</dbReference>
<protein>
    <submittedName>
        <fullName evidence="2">Uncharacterized protein</fullName>
    </submittedName>
</protein>
<organism evidence="2 3">
    <name type="scientific">Colocasia esculenta</name>
    <name type="common">Wild taro</name>
    <name type="synonym">Arum esculentum</name>
    <dbReference type="NCBI Taxonomy" id="4460"/>
    <lineage>
        <taxon>Eukaryota</taxon>
        <taxon>Viridiplantae</taxon>
        <taxon>Streptophyta</taxon>
        <taxon>Embryophyta</taxon>
        <taxon>Tracheophyta</taxon>
        <taxon>Spermatophyta</taxon>
        <taxon>Magnoliopsida</taxon>
        <taxon>Liliopsida</taxon>
        <taxon>Araceae</taxon>
        <taxon>Aroideae</taxon>
        <taxon>Colocasieae</taxon>
        <taxon>Colocasia</taxon>
    </lineage>
</organism>
<proteinExistence type="predicted"/>
<gene>
    <name evidence="2" type="ORF">Taro_042312</name>
</gene>
<feature type="region of interest" description="Disordered" evidence="1">
    <location>
        <begin position="440"/>
        <end position="464"/>
    </location>
</feature>
<dbReference type="AlphaFoldDB" id="A0A843WW50"/>
<accession>A0A843WW50</accession>
<dbReference type="Proteomes" id="UP000652761">
    <property type="component" value="Unassembled WGS sequence"/>
</dbReference>
<sequence>MRSRSHPCAALLPSAIRLLDVTEERRGEWCGWLAPDSSTSPSTCASAPPRPRLRPPFPSSPARPVPQIAAAASSPAMSAAAAAFVPTFISFDDDDFGEFEFAAAPASASPPPPSNHARSSQQQWQKTAGDEDDDWGDFVEGPIQAQPFGYPPPPPPSTSFFDPFPGPSATAPDPATVHPLPPVAADEGWKKPSGALPLSLFGEEDEEDGGGEELSNSLDPQISALKLGAFTSFKMEGSNGVASAQGEGLKDLIASLYGQANNVGPPSAGSNDGSGDNLKVHSSNGEKSNFPNGAEDEEDEFNENSWDFKDALDTPLEDSGDCVLVEKEDELAGVPRAKVKANDRGSGFQANGQKCNNMLGPNLPTRVLSDEGEWGNAFVCHDTTINCFEAGSADNGCNGSIPNAHHDFEHRTVEIGLSPSMVSGETSFDDSFWEFKDASSNSETMKHLAEPEELFISREEHTER</sequence>
<keyword evidence="3" id="KW-1185">Reference proteome</keyword>
<feature type="compositionally biased region" description="Polar residues" evidence="1">
    <location>
        <begin position="116"/>
        <end position="126"/>
    </location>
</feature>
<evidence type="ECO:0000313" key="3">
    <source>
        <dbReference type="Proteomes" id="UP000652761"/>
    </source>
</evidence>
<feature type="compositionally biased region" description="Low complexity" evidence="1">
    <location>
        <begin position="34"/>
        <end position="47"/>
    </location>
</feature>
<comment type="caution">
    <text evidence="2">The sequence shown here is derived from an EMBL/GenBank/DDBJ whole genome shotgun (WGS) entry which is preliminary data.</text>
</comment>
<feature type="compositionally biased region" description="Pro residues" evidence="1">
    <location>
        <begin position="48"/>
        <end position="63"/>
    </location>
</feature>
<feature type="compositionally biased region" description="Polar residues" evidence="1">
    <location>
        <begin position="263"/>
        <end position="291"/>
    </location>
</feature>
<evidence type="ECO:0000313" key="2">
    <source>
        <dbReference type="EMBL" id="MQM09441.1"/>
    </source>
</evidence>
<feature type="compositionally biased region" description="Acidic residues" evidence="1">
    <location>
        <begin position="202"/>
        <end position="211"/>
    </location>
</feature>
<dbReference type="PANTHER" id="PTHR35701:SF1">
    <property type="entry name" value="OS11G0148400 PROTEIN"/>
    <property type="match status" value="1"/>
</dbReference>
<feature type="compositionally biased region" description="Basic and acidic residues" evidence="1">
    <location>
        <begin position="444"/>
        <end position="464"/>
    </location>
</feature>
<dbReference type="EMBL" id="NMUH01004376">
    <property type="protein sequence ID" value="MQM09441.1"/>
    <property type="molecule type" value="Genomic_DNA"/>
</dbReference>
<feature type="region of interest" description="Disordered" evidence="1">
    <location>
        <begin position="263"/>
        <end position="302"/>
    </location>
</feature>
<feature type="region of interest" description="Disordered" evidence="1">
    <location>
        <begin position="34"/>
        <end position="63"/>
    </location>
</feature>
<name>A0A843WW50_COLES</name>
<feature type="region of interest" description="Disordered" evidence="1">
    <location>
        <begin position="104"/>
        <end position="219"/>
    </location>
</feature>
<reference evidence="2" key="1">
    <citation type="submission" date="2017-07" db="EMBL/GenBank/DDBJ databases">
        <title>Taro Niue Genome Assembly and Annotation.</title>
        <authorList>
            <person name="Atibalentja N."/>
            <person name="Keating K."/>
            <person name="Fields C.J."/>
        </authorList>
    </citation>
    <scope>NUCLEOTIDE SEQUENCE</scope>
    <source>
        <strain evidence="2">Niue_2</strain>
        <tissue evidence="2">Leaf</tissue>
    </source>
</reference>